<evidence type="ECO:0000256" key="11">
    <source>
        <dbReference type="ARBA" id="ARBA00023141"/>
    </source>
</evidence>
<dbReference type="PANTHER" id="PTHR21022">
    <property type="entry name" value="PREPHENATE DEHYDRATASE P PROTEIN"/>
    <property type="match status" value="1"/>
</dbReference>
<keyword evidence="14" id="KW-0456">Lyase</keyword>
<evidence type="ECO:0000256" key="13">
    <source>
        <dbReference type="ARBA" id="ARBA00023235"/>
    </source>
</evidence>
<dbReference type="PROSITE" id="PS51171">
    <property type="entry name" value="PREPHENATE_DEHYDR_3"/>
    <property type="match status" value="1"/>
</dbReference>
<evidence type="ECO:0000256" key="8">
    <source>
        <dbReference type="ARBA" id="ARBA00021872"/>
    </source>
</evidence>
<dbReference type="InterPro" id="IPR002912">
    <property type="entry name" value="ACT_dom"/>
</dbReference>
<dbReference type="InterPro" id="IPR018528">
    <property type="entry name" value="Preph_deHydtase_CS"/>
</dbReference>
<dbReference type="PROSITE" id="PS51168">
    <property type="entry name" value="CHORISMATE_MUT_2"/>
    <property type="match status" value="1"/>
</dbReference>
<dbReference type="Gene3D" id="1.20.59.10">
    <property type="entry name" value="Chorismate mutase"/>
    <property type="match status" value="1"/>
</dbReference>
<organism evidence="22 23">
    <name type="scientific">Ruminococcus intestinalis</name>
    <dbReference type="NCBI Taxonomy" id="2763066"/>
    <lineage>
        <taxon>Bacteria</taxon>
        <taxon>Bacillati</taxon>
        <taxon>Bacillota</taxon>
        <taxon>Clostridia</taxon>
        <taxon>Eubacteriales</taxon>
        <taxon>Oscillospiraceae</taxon>
        <taxon>Ruminococcus</taxon>
    </lineage>
</organism>
<dbReference type="CDD" id="cd04905">
    <property type="entry name" value="ACT_CM-PDT"/>
    <property type="match status" value="1"/>
</dbReference>
<comment type="catalytic activity">
    <reaction evidence="1">
        <text>chorismate = prephenate</text>
        <dbReference type="Rhea" id="RHEA:13897"/>
        <dbReference type="ChEBI" id="CHEBI:29748"/>
        <dbReference type="ChEBI" id="CHEBI:29934"/>
        <dbReference type="EC" id="5.4.99.5"/>
    </reaction>
</comment>
<evidence type="ECO:0000256" key="7">
    <source>
        <dbReference type="ARBA" id="ARBA00014401"/>
    </source>
</evidence>
<dbReference type="EMBL" id="JACOPS010000004">
    <property type="protein sequence ID" value="MBC5728612.1"/>
    <property type="molecule type" value="Genomic_DNA"/>
</dbReference>
<dbReference type="PROSITE" id="PS00857">
    <property type="entry name" value="PREPHENATE_DEHYDR_1"/>
    <property type="match status" value="1"/>
</dbReference>
<evidence type="ECO:0000256" key="17">
    <source>
        <dbReference type="ARBA" id="ARBA00031520"/>
    </source>
</evidence>
<dbReference type="Gene3D" id="3.30.70.260">
    <property type="match status" value="1"/>
</dbReference>
<evidence type="ECO:0000256" key="9">
    <source>
        <dbReference type="ARBA" id="ARBA00022490"/>
    </source>
</evidence>
<keyword evidence="9" id="KW-0963">Cytoplasm</keyword>
<dbReference type="CDD" id="cd13631">
    <property type="entry name" value="PBP2_Ct-PDT_like"/>
    <property type="match status" value="1"/>
</dbReference>
<comment type="pathway">
    <text evidence="4">Amino-acid biosynthesis; L-phenylalanine biosynthesis; phenylpyruvate from prephenate: step 1/1.</text>
</comment>
<dbReference type="EC" id="4.2.1.51" evidence="6"/>
<dbReference type="Gene3D" id="3.40.190.10">
    <property type="entry name" value="Periplasmic binding protein-like II"/>
    <property type="match status" value="2"/>
</dbReference>
<dbReference type="PROSITE" id="PS00858">
    <property type="entry name" value="PREPHENATE_DEHYDR_2"/>
    <property type="match status" value="1"/>
</dbReference>
<dbReference type="PIRSF" id="PIRSF001500">
    <property type="entry name" value="Chor_mut_pdt_Ppr"/>
    <property type="match status" value="1"/>
</dbReference>
<dbReference type="NCBIfam" id="TIGR01805">
    <property type="entry name" value="CM_mono_grmpos"/>
    <property type="match status" value="1"/>
</dbReference>
<comment type="caution">
    <text evidence="22">The sequence shown here is derived from an EMBL/GenBank/DDBJ whole genome shotgun (WGS) entry which is preliminary data.</text>
</comment>
<comment type="subcellular location">
    <subcellularLocation>
        <location evidence="3">Cytoplasm</location>
    </subcellularLocation>
</comment>
<dbReference type="InterPro" id="IPR036263">
    <property type="entry name" value="Chorismate_II_sf"/>
</dbReference>
<keyword evidence="11" id="KW-0057">Aromatic amino acid biosynthesis</keyword>
<keyword evidence="23" id="KW-1185">Reference proteome</keyword>
<evidence type="ECO:0000256" key="1">
    <source>
        <dbReference type="ARBA" id="ARBA00000824"/>
    </source>
</evidence>
<keyword evidence="10" id="KW-0028">Amino-acid biosynthesis</keyword>
<keyword evidence="15" id="KW-0511">Multifunctional enzyme</keyword>
<comment type="pathway">
    <text evidence="5">Metabolic intermediate biosynthesis; prephenate biosynthesis; prephenate from chorismate: step 1/1.</text>
</comment>
<dbReference type="SUPFAM" id="SSF55021">
    <property type="entry name" value="ACT-like"/>
    <property type="match status" value="1"/>
</dbReference>
<evidence type="ECO:0000256" key="12">
    <source>
        <dbReference type="ARBA" id="ARBA00023222"/>
    </source>
</evidence>
<dbReference type="InterPro" id="IPR002701">
    <property type="entry name" value="CM_II_prokaryot"/>
</dbReference>
<proteinExistence type="predicted"/>
<accession>A0ABR7HMD3</accession>
<evidence type="ECO:0000256" key="5">
    <source>
        <dbReference type="ARBA" id="ARBA00004817"/>
    </source>
</evidence>
<feature type="domain" description="Prephenate dehydratase" evidence="20">
    <location>
        <begin position="109"/>
        <end position="284"/>
    </location>
</feature>
<dbReference type="InterPro" id="IPR008242">
    <property type="entry name" value="Chor_mutase/pphenate_deHydtase"/>
</dbReference>
<feature type="domain" description="Chorismate mutase" evidence="19">
    <location>
        <begin position="1"/>
        <end position="86"/>
    </location>
</feature>
<name>A0ABR7HMD3_9FIRM</name>
<feature type="domain" description="ACT" evidence="21">
    <location>
        <begin position="296"/>
        <end position="378"/>
    </location>
</feature>
<comment type="function">
    <text evidence="2">Catalyzes the Claisen rearrangement of chorismate to prephenate and the decarboxylation/dehydration of prephenate to phenylpyruvate.</text>
</comment>
<evidence type="ECO:0000259" key="19">
    <source>
        <dbReference type="PROSITE" id="PS51168"/>
    </source>
</evidence>
<dbReference type="SUPFAM" id="SSF53850">
    <property type="entry name" value="Periplasmic binding protein-like II"/>
    <property type="match status" value="1"/>
</dbReference>
<evidence type="ECO:0000256" key="3">
    <source>
        <dbReference type="ARBA" id="ARBA00004496"/>
    </source>
</evidence>
<dbReference type="Pfam" id="PF00800">
    <property type="entry name" value="PDT"/>
    <property type="match status" value="1"/>
</dbReference>
<keyword evidence="13 22" id="KW-0413">Isomerase</keyword>
<dbReference type="PANTHER" id="PTHR21022:SF19">
    <property type="entry name" value="PREPHENATE DEHYDRATASE-RELATED"/>
    <property type="match status" value="1"/>
</dbReference>
<dbReference type="InterPro" id="IPR045865">
    <property type="entry name" value="ACT-like_dom_sf"/>
</dbReference>
<keyword evidence="12" id="KW-0584">Phenylalanine biosynthesis</keyword>
<protein>
    <recommendedName>
        <fullName evidence="7">Bifunctional chorismate mutase/prephenate dehydratase</fullName>
        <ecNumber evidence="6">4.2.1.51</ecNumber>
    </recommendedName>
    <alternativeName>
        <fullName evidence="17">Chorismate mutase-prephenate dehydratase</fullName>
    </alternativeName>
    <alternativeName>
        <fullName evidence="8">Prephenate dehydratase</fullName>
    </alternativeName>
    <alternativeName>
        <fullName evidence="16">p-protein</fullName>
    </alternativeName>
</protein>
<evidence type="ECO:0000256" key="2">
    <source>
        <dbReference type="ARBA" id="ARBA00002364"/>
    </source>
</evidence>
<gene>
    <name evidence="22" type="ORF">H8R91_08810</name>
</gene>
<reference evidence="22 23" key="1">
    <citation type="submission" date="2020-08" db="EMBL/GenBank/DDBJ databases">
        <title>Genome public.</title>
        <authorList>
            <person name="Liu C."/>
            <person name="Sun Q."/>
        </authorList>
    </citation>
    <scope>NUCLEOTIDE SEQUENCE [LARGE SCALE GENOMIC DNA]</scope>
    <source>
        <strain evidence="22 23">NSJ-71</strain>
    </source>
</reference>
<evidence type="ECO:0000313" key="22">
    <source>
        <dbReference type="EMBL" id="MBC5728612.1"/>
    </source>
</evidence>
<evidence type="ECO:0000259" key="20">
    <source>
        <dbReference type="PROSITE" id="PS51171"/>
    </source>
</evidence>
<evidence type="ECO:0000256" key="10">
    <source>
        <dbReference type="ARBA" id="ARBA00022605"/>
    </source>
</evidence>
<dbReference type="RefSeq" id="WP_186935714.1">
    <property type="nucleotide sequence ID" value="NZ_JACOPS010000004.1"/>
</dbReference>
<evidence type="ECO:0000259" key="21">
    <source>
        <dbReference type="PROSITE" id="PS51671"/>
    </source>
</evidence>
<dbReference type="PROSITE" id="PS51671">
    <property type="entry name" value="ACT"/>
    <property type="match status" value="1"/>
</dbReference>
<evidence type="ECO:0000256" key="18">
    <source>
        <dbReference type="ARBA" id="ARBA00047848"/>
    </source>
</evidence>
<comment type="catalytic activity">
    <reaction evidence="18">
        <text>prephenate + H(+) = 3-phenylpyruvate + CO2 + H2O</text>
        <dbReference type="Rhea" id="RHEA:21648"/>
        <dbReference type="ChEBI" id="CHEBI:15377"/>
        <dbReference type="ChEBI" id="CHEBI:15378"/>
        <dbReference type="ChEBI" id="CHEBI:16526"/>
        <dbReference type="ChEBI" id="CHEBI:18005"/>
        <dbReference type="ChEBI" id="CHEBI:29934"/>
        <dbReference type="EC" id="4.2.1.51"/>
    </reaction>
</comment>
<dbReference type="Proteomes" id="UP000636755">
    <property type="component" value="Unassembled WGS sequence"/>
</dbReference>
<evidence type="ECO:0000256" key="16">
    <source>
        <dbReference type="ARBA" id="ARBA00031175"/>
    </source>
</evidence>
<dbReference type="Pfam" id="PF01817">
    <property type="entry name" value="CM_2"/>
    <property type="match status" value="1"/>
</dbReference>
<dbReference type="SUPFAM" id="SSF48600">
    <property type="entry name" value="Chorismate mutase II"/>
    <property type="match status" value="1"/>
</dbReference>
<dbReference type="InterPro" id="IPR011279">
    <property type="entry name" value="Chorismate_mutase_GmP"/>
</dbReference>
<dbReference type="InterPro" id="IPR001086">
    <property type="entry name" value="Preph_deHydtase"/>
</dbReference>
<evidence type="ECO:0000256" key="15">
    <source>
        <dbReference type="ARBA" id="ARBA00023268"/>
    </source>
</evidence>
<dbReference type="GO" id="GO:0004106">
    <property type="term" value="F:chorismate mutase activity"/>
    <property type="evidence" value="ECO:0007669"/>
    <property type="project" value="UniProtKB-EC"/>
</dbReference>
<evidence type="ECO:0000313" key="23">
    <source>
        <dbReference type="Proteomes" id="UP000636755"/>
    </source>
</evidence>
<sequence>MRNLSEIRTEIDSIDEQIIELFKKRMDCAKEVGNYKKANNIPVLNQARENEILDAIEERGGEYGSYARLLYSNIMELSRALQHNIVGSGADIKEVISNVETEIPKTDVKVGYQGIKGANGHEATIRLFPDAEAHCYKSFGDVFDAVDKGEITFGVLPVENSNAGSVSAVYDLILKHRFYIVGALDLPIDYCLGGLKQAEFSDIEKVWSHPQSLSQCADYIAKNNFDSTPCSNTAIAARDVAKEKRLNVAAICSYKAAEEYGLKVLDNHLQDNDKNTTRFIVISKKLFITPDSNKISLCFSLPHVTGSLYGLLCRFNSLGLNLTKIESRPRPSSDEGFEYLFYLDFSGNVSSKEVTDLIAQLSAEMPEFSFLGNYCEYSK</sequence>
<evidence type="ECO:0000256" key="6">
    <source>
        <dbReference type="ARBA" id="ARBA00013147"/>
    </source>
</evidence>
<evidence type="ECO:0000256" key="14">
    <source>
        <dbReference type="ARBA" id="ARBA00023239"/>
    </source>
</evidence>
<dbReference type="InterPro" id="IPR036979">
    <property type="entry name" value="CM_dom_sf"/>
</dbReference>
<dbReference type="SMART" id="SM00830">
    <property type="entry name" value="CM_2"/>
    <property type="match status" value="1"/>
</dbReference>
<evidence type="ECO:0000256" key="4">
    <source>
        <dbReference type="ARBA" id="ARBA00004741"/>
    </source>
</evidence>